<dbReference type="AlphaFoldDB" id="A1VJB3"/>
<dbReference type="Pfam" id="PF01609">
    <property type="entry name" value="DDE_Tnp_1"/>
    <property type="match status" value="1"/>
</dbReference>
<dbReference type="STRING" id="365044.Pnap_0419"/>
<dbReference type="Gene3D" id="3.90.350.10">
    <property type="entry name" value="Transposase Inhibitor Protein From Tn5, Chain A, domain 1"/>
    <property type="match status" value="1"/>
</dbReference>
<evidence type="ECO:0000259" key="1">
    <source>
        <dbReference type="Pfam" id="PF01609"/>
    </source>
</evidence>
<evidence type="ECO:0000313" key="3">
    <source>
        <dbReference type="Proteomes" id="UP000000644"/>
    </source>
</evidence>
<dbReference type="KEGG" id="pna:Pnap_0419"/>
<dbReference type="PANTHER" id="PTHR37319">
    <property type="entry name" value="TRANSPOSASE"/>
    <property type="match status" value="1"/>
</dbReference>
<dbReference type="Proteomes" id="UP000000644">
    <property type="component" value="Chromosome"/>
</dbReference>
<proteinExistence type="predicted"/>
<dbReference type="GO" id="GO:0006313">
    <property type="term" value="P:DNA transposition"/>
    <property type="evidence" value="ECO:0007669"/>
    <property type="project" value="InterPro"/>
</dbReference>
<dbReference type="PANTHER" id="PTHR37319:SF1">
    <property type="entry name" value="TRANSPOSASE TN5 DIMERISATION DOMAIN-CONTAINING PROTEIN"/>
    <property type="match status" value="1"/>
</dbReference>
<dbReference type="EMBL" id="CP000529">
    <property type="protein sequence ID" value="ABM35741.1"/>
    <property type="molecule type" value="Genomic_DNA"/>
</dbReference>
<dbReference type="SUPFAM" id="SSF53098">
    <property type="entry name" value="Ribonuclease H-like"/>
    <property type="match status" value="1"/>
</dbReference>
<dbReference type="InterPro" id="IPR047768">
    <property type="entry name" value="Tn5p-like"/>
</dbReference>
<evidence type="ECO:0000313" key="2">
    <source>
        <dbReference type="EMBL" id="ABM35741.1"/>
    </source>
</evidence>
<dbReference type="GO" id="GO:0003677">
    <property type="term" value="F:DNA binding"/>
    <property type="evidence" value="ECO:0007669"/>
    <property type="project" value="InterPro"/>
</dbReference>
<accession>A1VJB3</accession>
<organism evidence="2 3">
    <name type="scientific">Polaromonas naphthalenivorans (strain CJ2)</name>
    <dbReference type="NCBI Taxonomy" id="365044"/>
    <lineage>
        <taxon>Bacteria</taxon>
        <taxon>Pseudomonadati</taxon>
        <taxon>Pseudomonadota</taxon>
        <taxon>Betaproteobacteria</taxon>
        <taxon>Burkholderiales</taxon>
        <taxon>Comamonadaceae</taxon>
        <taxon>Polaromonas</taxon>
    </lineage>
</organism>
<dbReference type="InterPro" id="IPR002559">
    <property type="entry name" value="Transposase_11"/>
</dbReference>
<dbReference type="InterPro" id="IPR012337">
    <property type="entry name" value="RNaseH-like_sf"/>
</dbReference>
<protein>
    <submittedName>
        <fullName evidence="2">Transposase, IS4 family</fullName>
    </submittedName>
</protein>
<dbReference type="HOGENOM" id="CLU_106670_0_0_4"/>
<keyword evidence="3" id="KW-1185">Reference proteome</keyword>
<sequence>MCIGDRESDMLEMMVKARDLGYPADYLVRSQHNRVLPSGGKLWDKVMAQPPVGRIRFMLPAGRGRKSRTVEQDIRIERVQLSDKAKGAIEVSCLVASEVNAPAGVKPVVWRLLSNRVASTLEQASELIDWYRSRWEIELFFLILKEGCRVERLQLSDKDIDPAQ</sequence>
<dbReference type="eggNOG" id="COG3385">
    <property type="taxonomic scope" value="Bacteria"/>
</dbReference>
<name>A1VJB3_POLNA</name>
<feature type="domain" description="Transposase IS4-like" evidence="1">
    <location>
        <begin position="42"/>
        <end position="157"/>
    </location>
</feature>
<reference evidence="3" key="1">
    <citation type="journal article" date="2009" name="Environ. Microbiol.">
        <title>The genome of Polaromonas naphthalenivorans strain CJ2, isolated from coal tar-contaminated sediment, reveals physiological and metabolic versatility and evolution through extensive horizontal gene transfer.</title>
        <authorList>
            <person name="Yagi J.M."/>
            <person name="Sims D."/>
            <person name="Brettin T."/>
            <person name="Bruce D."/>
            <person name="Madsen E.L."/>
        </authorList>
    </citation>
    <scope>NUCLEOTIDE SEQUENCE [LARGE SCALE GENOMIC DNA]</scope>
    <source>
        <strain evidence="3">CJ2</strain>
    </source>
</reference>
<dbReference type="RefSeq" id="WP_011799841.1">
    <property type="nucleotide sequence ID" value="NC_008781.1"/>
</dbReference>
<dbReference type="GO" id="GO:0004803">
    <property type="term" value="F:transposase activity"/>
    <property type="evidence" value="ECO:0007669"/>
    <property type="project" value="InterPro"/>
</dbReference>
<gene>
    <name evidence="2" type="ordered locus">Pnap_0419</name>
</gene>